<keyword evidence="4" id="KW-0547">Nucleotide-binding</keyword>
<dbReference type="Pfam" id="PF00485">
    <property type="entry name" value="PRK"/>
    <property type="match status" value="1"/>
</dbReference>
<dbReference type="PRINTS" id="PR00988">
    <property type="entry name" value="URIDINKINASE"/>
</dbReference>
<comment type="caution">
    <text evidence="7">The sequence shown here is derived from an EMBL/GenBank/DDBJ whole genome shotgun (WGS) entry which is preliminary data.</text>
</comment>
<dbReference type="InterPro" id="IPR006083">
    <property type="entry name" value="PRK/URK"/>
</dbReference>
<dbReference type="RefSeq" id="WP_353566184.1">
    <property type="nucleotide sequence ID" value="NZ_BAABRI010000006.1"/>
</dbReference>
<dbReference type="Proteomes" id="UP001476282">
    <property type="component" value="Unassembled WGS sequence"/>
</dbReference>
<dbReference type="Gene3D" id="3.40.50.300">
    <property type="entry name" value="P-loop containing nucleotide triphosphate hydrolases"/>
    <property type="match status" value="1"/>
</dbReference>
<proteinExistence type="predicted"/>
<dbReference type="InterPro" id="IPR027417">
    <property type="entry name" value="P-loop_NTPase"/>
</dbReference>
<keyword evidence="3" id="KW-0808">Transferase</keyword>
<evidence type="ECO:0000256" key="5">
    <source>
        <dbReference type="ARBA" id="ARBA00022777"/>
    </source>
</evidence>
<keyword evidence="5 7" id="KW-0418">Kinase</keyword>
<protein>
    <recommendedName>
        <fullName evidence="2">uridine/cytidine kinase</fullName>
        <ecNumber evidence="2">2.7.1.48</ecNumber>
    </recommendedName>
</protein>
<dbReference type="PANTHER" id="PTHR10285">
    <property type="entry name" value="URIDINE KINASE"/>
    <property type="match status" value="1"/>
</dbReference>
<evidence type="ECO:0000256" key="3">
    <source>
        <dbReference type="ARBA" id="ARBA00022679"/>
    </source>
</evidence>
<evidence type="ECO:0000313" key="8">
    <source>
        <dbReference type="Proteomes" id="UP001476282"/>
    </source>
</evidence>
<accession>A0ABP9UKX1</accession>
<evidence type="ECO:0000256" key="4">
    <source>
        <dbReference type="ARBA" id="ARBA00022741"/>
    </source>
</evidence>
<feature type="domain" description="Phosphoribulokinase/uridine kinase" evidence="6">
    <location>
        <begin position="20"/>
        <end position="191"/>
    </location>
</feature>
<dbReference type="EC" id="2.7.1.48" evidence="2"/>
<evidence type="ECO:0000256" key="1">
    <source>
        <dbReference type="ARBA" id="ARBA00004690"/>
    </source>
</evidence>
<sequence length="213" mass="23369">MNADQNSSICVHPRSSTVSLIVIAGGSGSGKSRLARLLHEALPASAVLTLDHFYRDLSHLTPGQRERVNFDDPATIDWASVETALFKLSSGHPAEIPRYDFHTHTRAAATETLQPTDFLILEGLWPLTRPAIRDMAALTIFVDCPAGLRLSRRIARDTTERGRTEASVRRQCAEHVEPMHARHVQPQIDLAGRVLTSPISDADVQQLLQAATA</sequence>
<evidence type="ECO:0000256" key="2">
    <source>
        <dbReference type="ARBA" id="ARBA00012137"/>
    </source>
</evidence>
<reference evidence="7 8" key="1">
    <citation type="submission" date="2024-02" db="EMBL/GenBank/DDBJ databases">
        <title>Haloferula sargassicola NBRC 104335.</title>
        <authorList>
            <person name="Ichikawa N."/>
            <person name="Katano-Makiyama Y."/>
            <person name="Hidaka K."/>
        </authorList>
    </citation>
    <scope>NUCLEOTIDE SEQUENCE [LARGE SCALE GENOMIC DNA]</scope>
    <source>
        <strain evidence="7 8">NBRC 104335</strain>
    </source>
</reference>
<dbReference type="CDD" id="cd02023">
    <property type="entry name" value="UMPK"/>
    <property type="match status" value="1"/>
</dbReference>
<gene>
    <name evidence="7" type="primary">udk</name>
    <name evidence="7" type="ORF">Hsar01_01252</name>
</gene>
<organism evidence="7 8">
    <name type="scientific">Haloferula sargassicola</name>
    <dbReference type="NCBI Taxonomy" id="490096"/>
    <lineage>
        <taxon>Bacteria</taxon>
        <taxon>Pseudomonadati</taxon>
        <taxon>Verrucomicrobiota</taxon>
        <taxon>Verrucomicrobiia</taxon>
        <taxon>Verrucomicrobiales</taxon>
        <taxon>Verrucomicrobiaceae</taxon>
        <taxon>Haloferula</taxon>
    </lineage>
</organism>
<name>A0ABP9UKX1_9BACT</name>
<comment type="pathway">
    <text evidence="1">Pyrimidine metabolism; UMP biosynthesis via salvage pathway; UMP from uridine: step 1/1.</text>
</comment>
<dbReference type="GO" id="GO:0016301">
    <property type="term" value="F:kinase activity"/>
    <property type="evidence" value="ECO:0007669"/>
    <property type="project" value="UniProtKB-KW"/>
</dbReference>
<dbReference type="EMBL" id="BAABRI010000006">
    <property type="protein sequence ID" value="GAA5482037.1"/>
    <property type="molecule type" value="Genomic_DNA"/>
</dbReference>
<evidence type="ECO:0000259" key="6">
    <source>
        <dbReference type="Pfam" id="PF00485"/>
    </source>
</evidence>
<evidence type="ECO:0000313" key="7">
    <source>
        <dbReference type="EMBL" id="GAA5482037.1"/>
    </source>
</evidence>
<dbReference type="SUPFAM" id="SSF52540">
    <property type="entry name" value="P-loop containing nucleoside triphosphate hydrolases"/>
    <property type="match status" value="1"/>
</dbReference>
<keyword evidence="8" id="KW-1185">Reference proteome</keyword>
<dbReference type="InterPro" id="IPR000764">
    <property type="entry name" value="Uridine_kinase-like"/>
</dbReference>